<accession>A0AAU7FE50</accession>
<proteinExistence type="inferred from homology"/>
<reference evidence="9" key="1">
    <citation type="submission" date="2024-05" db="EMBL/GenBank/DDBJ databases">
        <authorList>
            <person name="Yang L."/>
            <person name="Pan L."/>
        </authorList>
    </citation>
    <scope>NUCLEOTIDE SEQUENCE</scope>
    <source>
        <strain evidence="9">FCG-7</strain>
    </source>
</reference>
<evidence type="ECO:0000256" key="5">
    <source>
        <dbReference type="ARBA" id="ARBA00023049"/>
    </source>
</evidence>
<sequence>MMKLHSIVLAALLGTALAPSAMAFDIGKALKVGTQALQAATLTDADVKSLADQACVQSDAESKIAPAKNKYSKRLDTIAKKLGKEINGQPVNYKVYLEPEVNAWAMANGCIRVYSGLMDLMTDDEIIGVLGHEMGHVALGHSRKAMQTAYTVSAAKSAIGEYGGNTAAALSGSELGKFTETLINAQFSQSQELDADNFSYDLLTQKKLKREALVSAFQKLAQLSGGEHSMLASHPASADRAKNIETRIASNK</sequence>
<keyword evidence="2" id="KW-0479">Metal-binding</keyword>
<evidence type="ECO:0000256" key="1">
    <source>
        <dbReference type="ARBA" id="ARBA00022670"/>
    </source>
</evidence>
<dbReference type="PANTHER" id="PTHR22726">
    <property type="entry name" value="METALLOENDOPEPTIDASE OMA1"/>
    <property type="match status" value="1"/>
</dbReference>
<evidence type="ECO:0000256" key="6">
    <source>
        <dbReference type="RuleBase" id="RU003983"/>
    </source>
</evidence>
<dbReference type="RefSeq" id="WP_348946167.1">
    <property type="nucleotide sequence ID" value="NZ_CP157355.1"/>
</dbReference>
<dbReference type="InterPro" id="IPR001915">
    <property type="entry name" value="Peptidase_M48"/>
</dbReference>
<dbReference type="GO" id="GO:0004222">
    <property type="term" value="F:metalloendopeptidase activity"/>
    <property type="evidence" value="ECO:0007669"/>
    <property type="project" value="InterPro"/>
</dbReference>
<dbReference type="EMBL" id="CP157355">
    <property type="protein sequence ID" value="XBM01931.1"/>
    <property type="molecule type" value="Genomic_DNA"/>
</dbReference>
<name>A0AAU7FE50_9NEIS</name>
<feature type="signal peptide" evidence="7">
    <location>
        <begin position="1"/>
        <end position="23"/>
    </location>
</feature>
<gene>
    <name evidence="9" type="ORF">ABHF33_06610</name>
</gene>
<comment type="cofactor">
    <cofactor evidence="6">
        <name>Zn(2+)</name>
        <dbReference type="ChEBI" id="CHEBI:29105"/>
    </cofactor>
    <text evidence="6">Binds 1 zinc ion per subunit.</text>
</comment>
<evidence type="ECO:0000256" key="3">
    <source>
        <dbReference type="ARBA" id="ARBA00022801"/>
    </source>
</evidence>
<protein>
    <submittedName>
        <fullName evidence="9">M48 family metallopeptidase</fullName>
        <ecNumber evidence="9">3.4.-.-</ecNumber>
    </submittedName>
</protein>
<dbReference type="KEGG" id="cmav:ABHF33_06610"/>
<comment type="similarity">
    <text evidence="6">Belongs to the peptidase M48 family.</text>
</comment>
<dbReference type="AlphaFoldDB" id="A0AAU7FE50"/>
<evidence type="ECO:0000256" key="2">
    <source>
        <dbReference type="ARBA" id="ARBA00022723"/>
    </source>
</evidence>
<dbReference type="Gene3D" id="3.30.2010.10">
    <property type="entry name" value="Metalloproteases ('zincins'), catalytic domain"/>
    <property type="match status" value="1"/>
</dbReference>
<dbReference type="GO" id="GO:0046872">
    <property type="term" value="F:metal ion binding"/>
    <property type="evidence" value="ECO:0007669"/>
    <property type="project" value="UniProtKB-KW"/>
</dbReference>
<keyword evidence="7" id="KW-0732">Signal</keyword>
<keyword evidence="4 6" id="KW-0862">Zinc</keyword>
<evidence type="ECO:0000256" key="4">
    <source>
        <dbReference type="ARBA" id="ARBA00022833"/>
    </source>
</evidence>
<dbReference type="InterPro" id="IPR051156">
    <property type="entry name" value="Mito/Outer_Membr_Metalloprot"/>
</dbReference>
<keyword evidence="1 6" id="KW-0645">Protease</keyword>
<dbReference type="PANTHER" id="PTHR22726:SF8">
    <property type="entry name" value="METALLOPROTEASE YCAL"/>
    <property type="match status" value="1"/>
</dbReference>
<dbReference type="CDD" id="cd07334">
    <property type="entry name" value="M48C_loiP_like"/>
    <property type="match status" value="1"/>
</dbReference>
<dbReference type="Pfam" id="PF01435">
    <property type="entry name" value="Peptidase_M48"/>
    <property type="match status" value="1"/>
</dbReference>
<keyword evidence="3 6" id="KW-0378">Hydrolase</keyword>
<dbReference type="EC" id="3.4.-.-" evidence="9"/>
<feature type="chain" id="PRO_5043436781" evidence="7">
    <location>
        <begin position="24"/>
        <end position="252"/>
    </location>
</feature>
<organism evidence="9">
    <name type="scientific">Chitinibacter mangrovi</name>
    <dbReference type="NCBI Taxonomy" id="3153927"/>
    <lineage>
        <taxon>Bacteria</taxon>
        <taxon>Pseudomonadati</taxon>
        <taxon>Pseudomonadota</taxon>
        <taxon>Betaproteobacteria</taxon>
        <taxon>Neisseriales</taxon>
        <taxon>Chitinibacteraceae</taxon>
        <taxon>Chitinibacter</taxon>
    </lineage>
</organism>
<evidence type="ECO:0000313" key="9">
    <source>
        <dbReference type="EMBL" id="XBM01931.1"/>
    </source>
</evidence>
<evidence type="ECO:0000256" key="7">
    <source>
        <dbReference type="SAM" id="SignalP"/>
    </source>
</evidence>
<keyword evidence="5 6" id="KW-0482">Metalloprotease</keyword>
<feature type="domain" description="Peptidase M48" evidence="8">
    <location>
        <begin position="77"/>
        <end position="247"/>
    </location>
</feature>
<evidence type="ECO:0000259" key="8">
    <source>
        <dbReference type="Pfam" id="PF01435"/>
    </source>
</evidence>
<dbReference type="GO" id="GO:0051603">
    <property type="term" value="P:proteolysis involved in protein catabolic process"/>
    <property type="evidence" value="ECO:0007669"/>
    <property type="project" value="TreeGrafter"/>
</dbReference>
<dbReference type="GO" id="GO:0016020">
    <property type="term" value="C:membrane"/>
    <property type="evidence" value="ECO:0007669"/>
    <property type="project" value="TreeGrafter"/>
</dbReference>